<evidence type="ECO:0000256" key="2">
    <source>
        <dbReference type="ARBA" id="ARBA00007520"/>
    </source>
</evidence>
<dbReference type="PROSITE" id="PS00216">
    <property type="entry name" value="SUGAR_TRANSPORT_1"/>
    <property type="match status" value="1"/>
</dbReference>
<dbReference type="InterPro" id="IPR011701">
    <property type="entry name" value="MFS"/>
</dbReference>
<dbReference type="RefSeq" id="WP_281481607.1">
    <property type="nucleotide sequence ID" value="NZ_CP124543.1"/>
</dbReference>
<dbReference type="Gene3D" id="1.20.1250.20">
    <property type="entry name" value="MFS general substrate transporter like domains"/>
    <property type="match status" value="1"/>
</dbReference>
<dbReference type="PANTHER" id="PTHR43414">
    <property type="entry name" value="MULTIDRUG RESISTANCE PROTEIN MDTG"/>
    <property type="match status" value="1"/>
</dbReference>
<dbReference type="InterPro" id="IPR001958">
    <property type="entry name" value="Tet-R_TetA/multi-R_MdtG-like"/>
</dbReference>
<dbReference type="Pfam" id="PF07690">
    <property type="entry name" value="MFS_1"/>
    <property type="match status" value="2"/>
</dbReference>
<feature type="transmembrane region" description="Helical" evidence="8">
    <location>
        <begin position="295"/>
        <end position="316"/>
    </location>
</feature>
<comment type="subcellular location">
    <subcellularLocation>
        <location evidence="1">Cell membrane</location>
        <topology evidence="1">Multi-pass membrane protein</topology>
    </subcellularLocation>
</comment>
<dbReference type="SUPFAM" id="SSF103473">
    <property type="entry name" value="MFS general substrate transporter"/>
    <property type="match status" value="1"/>
</dbReference>
<protein>
    <submittedName>
        <fullName evidence="10">MFS transporter</fullName>
    </submittedName>
</protein>
<comment type="similarity">
    <text evidence="2">Belongs to the major facilitator superfamily. TCR/Tet family.</text>
</comment>
<feature type="transmembrane region" description="Helical" evidence="8">
    <location>
        <begin position="128"/>
        <end position="149"/>
    </location>
</feature>
<dbReference type="InterPro" id="IPR005829">
    <property type="entry name" value="Sugar_transporter_CS"/>
</dbReference>
<dbReference type="GO" id="GO:0022857">
    <property type="term" value="F:transmembrane transporter activity"/>
    <property type="evidence" value="ECO:0007669"/>
    <property type="project" value="InterPro"/>
</dbReference>
<gene>
    <name evidence="10" type="ORF">QI031_21165</name>
</gene>
<dbReference type="InterPro" id="IPR020846">
    <property type="entry name" value="MFS_dom"/>
</dbReference>
<evidence type="ECO:0000256" key="7">
    <source>
        <dbReference type="ARBA" id="ARBA00023136"/>
    </source>
</evidence>
<dbReference type="Proteomes" id="UP001223520">
    <property type="component" value="Chromosome"/>
</dbReference>
<feature type="transmembrane region" description="Helical" evidence="8">
    <location>
        <begin position="6"/>
        <end position="29"/>
    </location>
</feature>
<evidence type="ECO:0000256" key="1">
    <source>
        <dbReference type="ARBA" id="ARBA00004651"/>
    </source>
</evidence>
<keyword evidence="5 8" id="KW-0812">Transmembrane</keyword>
<proteinExistence type="inferred from homology"/>
<feature type="transmembrane region" description="Helical" evidence="8">
    <location>
        <begin position="207"/>
        <end position="228"/>
    </location>
</feature>
<evidence type="ECO:0000256" key="6">
    <source>
        <dbReference type="ARBA" id="ARBA00022989"/>
    </source>
</evidence>
<dbReference type="CDD" id="cd17330">
    <property type="entry name" value="MFS_SLC46_TetA_like"/>
    <property type="match status" value="1"/>
</dbReference>
<feature type="transmembrane region" description="Helical" evidence="8">
    <location>
        <begin position="269"/>
        <end position="289"/>
    </location>
</feature>
<evidence type="ECO:0000256" key="4">
    <source>
        <dbReference type="ARBA" id="ARBA00022475"/>
    </source>
</evidence>
<dbReference type="KEGG" id="hbq:QI031_21165"/>
<keyword evidence="6 8" id="KW-1133">Transmembrane helix</keyword>
<dbReference type="AlphaFoldDB" id="A0AAJ6NPE1"/>
<reference evidence="10 11" key="1">
    <citation type="journal article" date="2023" name="Limnol Oceanogr Lett">
        <title>Environmental adaptations by the intertidal Antarctic cyanobacterium Halotia branconii CENA392 as revealed using long-read genome sequencing.</title>
        <authorList>
            <person name="Dextro R.B."/>
            <person name="Delbaje E."/>
            <person name="Freitas P.N.N."/>
            <person name="Geraldes V."/>
            <person name="Pinto E."/>
            <person name="Long P.F."/>
            <person name="Fiore M.F."/>
        </authorList>
    </citation>
    <scope>NUCLEOTIDE SEQUENCE [LARGE SCALE GENOMIC DNA]</scope>
    <source>
        <strain evidence="10 11">CENA392</strain>
    </source>
</reference>
<feature type="transmembrane region" description="Helical" evidence="8">
    <location>
        <begin position="41"/>
        <end position="59"/>
    </location>
</feature>
<evidence type="ECO:0000313" key="10">
    <source>
        <dbReference type="EMBL" id="WGV24283.1"/>
    </source>
</evidence>
<keyword evidence="7 8" id="KW-0472">Membrane</keyword>
<evidence type="ECO:0000256" key="8">
    <source>
        <dbReference type="SAM" id="Phobius"/>
    </source>
</evidence>
<keyword evidence="4" id="KW-1003">Cell membrane</keyword>
<feature type="transmembrane region" description="Helical" evidence="8">
    <location>
        <begin position="337"/>
        <end position="357"/>
    </location>
</feature>
<dbReference type="PANTHER" id="PTHR43414:SF6">
    <property type="entry name" value="MULTIDRUG RESISTANCE PROTEIN MDTG"/>
    <property type="match status" value="1"/>
</dbReference>
<feature type="transmembrane region" description="Helical" evidence="8">
    <location>
        <begin position="363"/>
        <end position="383"/>
    </location>
</feature>
<dbReference type="PROSITE" id="PS50850">
    <property type="entry name" value="MFS"/>
    <property type="match status" value="1"/>
</dbReference>
<feature type="transmembrane region" description="Helical" evidence="8">
    <location>
        <begin position="155"/>
        <end position="176"/>
    </location>
</feature>
<feature type="transmembrane region" description="Helical" evidence="8">
    <location>
        <begin position="71"/>
        <end position="96"/>
    </location>
</feature>
<name>A0AAJ6NPE1_9CYAN</name>
<sequence length="393" mass="42445">MNRNFWITALIAFINSLSLTILIPIIYLYGKRFGLSDFQTSLLFSIYSVAQFFATPVIGKLSDRFGRKPLLIISLAGTVIANLIAGTATTAGLLFFARFLDGITGGNASVAQAIISDVTTSENRARGFGVYGAAFGLGFVLGPATSLLAQQISLGAAFLVAGAVAFVGLLVTLFFLPETLQNKADKAQNIFDLGLGNLISGLAMPKVGVLLIINFFIGTTFTIFTYAFQPYFINVLGQNSQTLTLMFLLFGVLGVIMQTWGVSILSNKFNIVSILFLGLFIRSLSFVLMPIWQNIIYFVIVAILFSLFNSLVQPMINTLISLNAQAKDQGTAMGLNASYLSISNGVGPVIAGTLIHQSQPITYGYPLYLAGILTFLVLFLAIANRKRYAPQLQ</sequence>
<evidence type="ECO:0000256" key="3">
    <source>
        <dbReference type="ARBA" id="ARBA00022448"/>
    </source>
</evidence>
<evidence type="ECO:0000313" key="11">
    <source>
        <dbReference type="Proteomes" id="UP001223520"/>
    </source>
</evidence>
<dbReference type="InterPro" id="IPR036259">
    <property type="entry name" value="MFS_trans_sf"/>
</dbReference>
<evidence type="ECO:0000256" key="5">
    <source>
        <dbReference type="ARBA" id="ARBA00022692"/>
    </source>
</evidence>
<evidence type="ECO:0000259" key="9">
    <source>
        <dbReference type="PROSITE" id="PS50850"/>
    </source>
</evidence>
<dbReference type="EMBL" id="CP124543">
    <property type="protein sequence ID" value="WGV24283.1"/>
    <property type="molecule type" value="Genomic_DNA"/>
</dbReference>
<keyword evidence="11" id="KW-1185">Reference proteome</keyword>
<organism evidence="10 11">
    <name type="scientific">Halotia branconii CENA392</name>
    <dbReference type="NCBI Taxonomy" id="1539056"/>
    <lineage>
        <taxon>Bacteria</taxon>
        <taxon>Bacillati</taxon>
        <taxon>Cyanobacteriota</taxon>
        <taxon>Cyanophyceae</taxon>
        <taxon>Nostocales</taxon>
        <taxon>Nodulariaceae</taxon>
        <taxon>Halotia</taxon>
    </lineage>
</organism>
<accession>A0AAJ6NPE1</accession>
<feature type="domain" description="Major facilitator superfamily (MFS) profile" evidence="9">
    <location>
        <begin position="4"/>
        <end position="389"/>
    </location>
</feature>
<dbReference type="GO" id="GO:0005886">
    <property type="term" value="C:plasma membrane"/>
    <property type="evidence" value="ECO:0007669"/>
    <property type="project" value="UniProtKB-SubCell"/>
</dbReference>
<dbReference type="PRINTS" id="PR01035">
    <property type="entry name" value="TCRTETA"/>
</dbReference>
<feature type="transmembrane region" description="Helical" evidence="8">
    <location>
        <begin position="240"/>
        <end position="257"/>
    </location>
</feature>
<keyword evidence="3" id="KW-0813">Transport</keyword>